<dbReference type="InterPro" id="IPR036877">
    <property type="entry name" value="SUI1_dom_sf"/>
</dbReference>
<evidence type="ECO:0000259" key="3">
    <source>
        <dbReference type="PROSITE" id="PS50296"/>
    </source>
</evidence>
<keyword evidence="2" id="KW-0648">Protein biosynthesis</keyword>
<dbReference type="PROSITE" id="PS50296">
    <property type="entry name" value="SUI1"/>
    <property type="match status" value="1"/>
</dbReference>
<dbReference type="InterPro" id="IPR005874">
    <property type="entry name" value="SUI1_euk"/>
</dbReference>
<dbReference type="Gene3D" id="3.30.780.10">
    <property type="entry name" value="SUI1-like domain"/>
    <property type="match status" value="1"/>
</dbReference>
<dbReference type="KEGG" id="vg:80518850"/>
<dbReference type="GeneID" id="80518850"/>
<evidence type="ECO:0000256" key="2">
    <source>
        <dbReference type="ARBA" id="ARBA00022917"/>
    </source>
</evidence>
<accession>A0A6N1NZW7</accession>
<dbReference type="InterPro" id="IPR001950">
    <property type="entry name" value="SUI1"/>
</dbReference>
<proteinExistence type="inferred from homology"/>
<reference evidence="4" key="1">
    <citation type="submission" date="2017-01" db="EMBL/GenBank/DDBJ databases">
        <authorList>
            <person name="Assis F.L."/>
            <person name="Abrahao J.S."/>
            <person name="Silva L."/>
            <person name="Khalil J.B."/>
            <person name="Rodrigues R."/>
            <person name="Silva L.S."/>
            <person name="Arantes T."/>
            <person name="Boratto P."/>
            <person name="Andrade M."/>
            <person name="Kroon E.G."/>
            <person name="Ribeiro B."/>
            <person name="Bergier I."/>
            <person name="Seligmann H."/>
            <person name="Ghigo E."/>
            <person name="Colson P."/>
            <person name="Levasseur A."/>
            <person name="Raoult D."/>
            <person name="Scola B.L."/>
        </authorList>
    </citation>
    <scope>NUCLEOTIDE SEQUENCE</scope>
    <source>
        <strain evidence="4">Soda lake</strain>
    </source>
</reference>
<dbReference type="Pfam" id="PF01253">
    <property type="entry name" value="SUI1"/>
    <property type="match status" value="1"/>
</dbReference>
<reference evidence="4" key="2">
    <citation type="journal article" date="2018" name="Nat. Commun.">
        <title>Tailed giant Tupanvirus possesses the most complete translational apparatus of the known virosphere.</title>
        <authorList>
            <person name="Abrahao J."/>
            <person name="Silva L."/>
            <person name="Silva L.S."/>
            <person name="Khalil J.Y.B."/>
            <person name="Rodrigues R."/>
            <person name="Arantes T."/>
            <person name="Assis F."/>
            <person name="Boratto P."/>
            <person name="Andrade M."/>
            <person name="Kroon E.G."/>
            <person name="Ribeiro B."/>
            <person name="Bergier I."/>
            <person name="Seligmann H."/>
            <person name="Ghigo E."/>
            <person name="Colson P."/>
            <person name="Levasseur A."/>
            <person name="Kroemer G."/>
            <person name="Raoult D."/>
            <person name="La Scola B."/>
        </authorList>
    </citation>
    <scope>NUCLEOTIDE SEQUENCE [LARGE SCALE GENOMIC DNA]</scope>
    <source>
        <strain evidence="4">Soda lake</strain>
    </source>
</reference>
<name>A0A6N1NZW7_9VIRU</name>
<dbReference type="CDD" id="cd11566">
    <property type="entry name" value="eIF1_SUI1"/>
    <property type="match status" value="1"/>
</dbReference>
<evidence type="ECO:0000313" key="4">
    <source>
        <dbReference type="EMBL" id="QKU35422.1"/>
    </source>
</evidence>
<evidence type="ECO:0000256" key="1">
    <source>
        <dbReference type="ARBA" id="ARBA00005422"/>
    </source>
</evidence>
<dbReference type="EMBL" id="KY523104">
    <property type="protein sequence ID" value="QKU35422.1"/>
    <property type="molecule type" value="Genomic_DNA"/>
</dbReference>
<dbReference type="RefSeq" id="YP_010782086.1">
    <property type="nucleotide sequence ID" value="NC_075039.1"/>
</dbReference>
<dbReference type="SUPFAM" id="SSF55159">
    <property type="entry name" value="eIF1-like"/>
    <property type="match status" value="1"/>
</dbReference>
<protein>
    <submittedName>
        <fullName evidence="4">Protein translation factor SUI1-like 2</fullName>
    </submittedName>
</protein>
<dbReference type="PANTHER" id="PTHR10388">
    <property type="entry name" value="EUKARYOTIC TRANSLATION INITIATION FACTOR SUI1"/>
    <property type="match status" value="1"/>
</dbReference>
<feature type="domain" description="SUI1" evidence="3">
    <location>
        <begin position="24"/>
        <end position="93"/>
    </location>
</feature>
<sequence length="105" mass="11879">MQDEITFDPILDLANSLAKTNDKVHIRIKQRNGKKSTTTVENLPKNLNIQTIAKKMRKTFHCNGAVQTNDDGSHIMLFGDQRLTAKNFLINNKIVEEANISVHGY</sequence>
<comment type="similarity">
    <text evidence="1">Belongs to the SUI1 family.</text>
</comment>
<organism evidence="4">
    <name type="scientific">Tupanvirus soda lake</name>
    <dbReference type="NCBI Taxonomy" id="2126985"/>
    <lineage>
        <taxon>Viruses</taxon>
        <taxon>Varidnaviria</taxon>
        <taxon>Bamfordvirae</taxon>
        <taxon>Nucleocytoviricota</taxon>
        <taxon>Megaviricetes</taxon>
        <taxon>Imitervirales</taxon>
        <taxon>Mimiviridae</taxon>
        <taxon>Megamimivirinae</taxon>
        <taxon>Tupanvirus</taxon>
        <taxon>Tupanvirus salinum</taxon>
    </lineage>
</organism>